<keyword evidence="1" id="KW-0732">Signal</keyword>
<dbReference type="Proteomes" id="UP000008561">
    <property type="component" value="Chromosome"/>
</dbReference>
<dbReference type="STRING" id="96561.Dole_2356"/>
<evidence type="ECO:0000313" key="3">
    <source>
        <dbReference type="Proteomes" id="UP000008561"/>
    </source>
</evidence>
<proteinExistence type="predicted"/>
<evidence type="ECO:0000313" key="2">
    <source>
        <dbReference type="EMBL" id="ABW68160.1"/>
    </source>
</evidence>
<dbReference type="eggNOG" id="ENOG5032JZD">
    <property type="taxonomic scope" value="Bacteria"/>
</dbReference>
<organism evidence="2 3">
    <name type="scientific">Desulfosudis oleivorans (strain DSM 6200 / JCM 39069 / Hxd3)</name>
    <name type="common">Desulfococcus oleovorans</name>
    <dbReference type="NCBI Taxonomy" id="96561"/>
    <lineage>
        <taxon>Bacteria</taxon>
        <taxon>Pseudomonadati</taxon>
        <taxon>Thermodesulfobacteriota</taxon>
        <taxon>Desulfobacteria</taxon>
        <taxon>Desulfobacterales</taxon>
        <taxon>Desulfosudaceae</taxon>
        <taxon>Desulfosudis</taxon>
    </lineage>
</organism>
<gene>
    <name evidence="2" type="ordered locus">Dole_2356</name>
</gene>
<dbReference type="KEGG" id="dol:Dole_2356"/>
<feature type="signal peptide" evidence="1">
    <location>
        <begin position="1"/>
        <end position="23"/>
    </location>
</feature>
<name>A8ZVH3_DESOH</name>
<dbReference type="RefSeq" id="WP_012175772.1">
    <property type="nucleotide sequence ID" value="NC_009943.1"/>
</dbReference>
<accession>A8ZVH3</accession>
<dbReference type="AlphaFoldDB" id="A8ZVH3"/>
<sequence length="139" mass="14700">MKKRVCLLLSVMAAVMCLGMGGAGQGGIEIPEPARDFSAALVDRSGLSIVLNRFSCDGSTFFFGKMGMADASVDFDRIRSAAFEKAADGTVSALIQLKDGDTVRLVMKADMACYGSSPVADVRILLADIQRLEIQGGDE</sequence>
<reference evidence="2 3" key="1">
    <citation type="submission" date="2007-10" db="EMBL/GenBank/DDBJ databases">
        <title>Complete sequence of Desulfococcus oleovorans Hxd3.</title>
        <authorList>
            <consortium name="US DOE Joint Genome Institute"/>
            <person name="Copeland A."/>
            <person name="Lucas S."/>
            <person name="Lapidus A."/>
            <person name="Barry K."/>
            <person name="Glavina del Rio T."/>
            <person name="Dalin E."/>
            <person name="Tice H."/>
            <person name="Pitluck S."/>
            <person name="Kiss H."/>
            <person name="Brettin T."/>
            <person name="Bruce D."/>
            <person name="Detter J.C."/>
            <person name="Han C."/>
            <person name="Schmutz J."/>
            <person name="Larimer F."/>
            <person name="Land M."/>
            <person name="Hauser L."/>
            <person name="Kyrpides N."/>
            <person name="Kim E."/>
            <person name="Wawrik B."/>
            <person name="Richardson P."/>
        </authorList>
    </citation>
    <scope>NUCLEOTIDE SEQUENCE [LARGE SCALE GENOMIC DNA]</scope>
    <source>
        <strain evidence="3">DSM 6200 / JCM 39069 / Hxd3</strain>
    </source>
</reference>
<protein>
    <submittedName>
        <fullName evidence="2">Uncharacterized protein</fullName>
    </submittedName>
</protein>
<evidence type="ECO:0000256" key="1">
    <source>
        <dbReference type="SAM" id="SignalP"/>
    </source>
</evidence>
<dbReference type="EMBL" id="CP000859">
    <property type="protein sequence ID" value="ABW68160.1"/>
    <property type="molecule type" value="Genomic_DNA"/>
</dbReference>
<keyword evidence="3" id="KW-1185">Reference proteome</keyword>
<dbReference type="HOGENOM" id="CLU_1841909_0_0_7"/>
<feature type="chain" id="PRO_5002734710" evidence="1">
    <location>
        <begin position="24"/>
        <end position="139"/>
    </location>
</feature>